<organism evidence="1 2">
    <name type="scientific">Ceratitis capitata</name>
    <name type="common">Mediterranean fruit fly</name>
    <name type="synonym">Tephritis capitata</name>
    <dbReference type="NCBI Taxonomy" id="7213"/>
    <lineage>
        <taxon>Eukaryota</taxon>
        <taxon>Metazoa</taxon>
        <taxon>Ecdysozoa</taxon>
        <taxon>Arthropoda</taxon>
        <taxon>Hexapoda</taxon>
        <taxon>Insecta</taxon>
        <taxon>Pterygota</taxon>
        <taxon>Neoptera</taxon>
        <taxon>Endopterygota</taxon>
        <taxon>Diptera</taxon>
        <taxon>Brachycera</taxon>
        <taxon>Muscomorpha</taxon>
        <taxon>Tephritoidea</taxon>
        <taxon>Tephritidae</taxon>
        <taxon>Ceratitis</taxon>
        <taxon>Ceratitis</taxon>
    </lineage>
</organism>
<gene>
    <name evidence="1" type="ORF">CCAP1982_LOCUS19389</name>
</gene>
<comment type="caution">
    <text evidence="1">The sequence shown here is derived from an EMBL/GenBank/DDBJ whole genome shotgun (WGS) entry which is preliminary data.</text>
</comment>
<sequence length="106" mass="12161">MHAVKLSCFTSLYAILSPNWPEICHYLTAHGCCAKAFSLNYTISAAFILLMRNKRTFSNFVIHSKHPGRPTVDRCCVILHSTSLRHFNQLKIKRLSHIQYHLCSNS</sequence>
<dbReference type="EMBL" id="CAJHJT010000056">
    <property type="protein sequence ID" value="CAD7011282.1"/>
    <property type="molecule type" value="Genomic_DNA"/>
</dbReference>
<accession>A0A811VAK5</accession>
<reference evidence="1" key="1">
    <citation type="submission" date="2020-11" db="EMBL/GenBank/DDBJ databases">
        <authorList>
            <person name="Whitehead M."/>
        </authorList>
    </citation>
    <scope>NUCLEOTIDE SEQUENCE</scope>
    <source>
        <strain evidence="1">EGII</strain>
    </source>
</reference>
<keyword evidence="2" id="KW-1185">Reference proteome</keyword>
<evidence type="ECO:0000313" key="2">
    <source>
        <dbReference type="Proteomes" id="UP000606786"/>
    </source>
</evidence>
<protein>
    <submittedName>
        <fullName evidence="1">(Mediterranean fruit fly) hypothetical protein</fullName>
    </submittedName>
</protein>
<dbReference type="AlphaFoldDB" id="A0A811VAK5"/>
<proteinExistence type="predicted"/>
<name>A0A811VAK5_CERCA</name>
<dbReference type="Proteomes" id="UP000606786">
    <property type="component" value="Unassembled WGS sequence"/>
</dbReference>
<evidence type="ECO:0000313" key="1">
    <source>
        <dbReference type="EMBL" id="CAD7011282.1"/>
    </source>
</evidence>